<dbReference type="PANTHER" id="PTHR47050:SF1">
    <property type="entry name" value="TETRATRICOPEPTIDE REPEAT PROTEIN 24-LIKE"/>
    <property type="match status" value="1"/>
</dbReference>
<dbReference type="SUPFAM" id="SSF48452">
    <property type="entry name" value="TPR-like"/>
    <property type="match status" value="4"/>
</dbReference>
<name>A0ABU9CTL8_9NOCA</name>
<sequence length="860" mass="92992">MTENAWPSAAFLVGLDLLDQGRTNESLGVMCQVLADCESAGNAYRIAHSLRWIGALQLELGELKSAVDSLRYALRLLVDVDDVELTADCTGILGMALTELGDVQEAVKLLEATCAVCGNCGDIESEGLYSNALGEAYEKLDTFGPARRAYVRAAECFRLAEHWAEAADSSESAGSCSIEMDDSPGARSAFRIARDLYEHDGDELDAARCQFLFGLCSGLDNIVEAESELLSAIDYFGSTSHKEMEGDCWEQLGELYMAAERVDDSLTAFENALSRREETTGGIQSAYCHRQLARLHAHRQAVEPAISSFTAARNLYVDVEPAEAADIDIILGEILEDLGRLEESLVAYTRARPVRVALDNEVAVALCDMNIGTVRMHMGDHTSAERILVGASAVFSAAGEHVDHARSLRYRAAVKRELAELAEAEALLHEALRLVQGFDDVAELENDCKQDLALLLYLSTDFSGAIDELAVIRAEYVSLGVSAKADLCLQNIGAAYSSLGRYADAERALVESRNALENSGIYSAAAVSDAHLSQLYLETGRLEDSENAFARARRTFESMGATDRIAMLDQNLAGLHMSRGDLDAAEEAFRRAAAVFAALDQRPRSALCRCNLGAVALLKSQFGRAAHIIGEALHELRSDPAHRRTVAWAERNRACAELLLGNKNRGLVHLGAARTLALELGTMLDVAKCDYIAALWDVSDTGDDRLREGIDLALPALQYLDAQRFQFSSAGTREAWSKTVALWTSNLFDWAHRLDDEALMAELIESAINSGTHVSDSPADLTAVSMDLASSGHDIDFGAKQLPTLDIGGRAGSLIAGAVLPMQPPPMLVMPDGRIALGAYFRAADSRYGKQARPSAVSVV</sequence>
<dbReference type="RefSeq" id="WP_341440770.1">
    <property type="nucleotide sequence ID" value="NZ_JBBPCN010000001.1"/>
</dbReference>
<dbReference type="PANTHER" id="PTHR47050">
    <property type="entry name" value="TETRATRICOPEPTIDE REPEAT PROTEIN 24"/>
    <property type="match status" value="1"/>
</dbReference>
<feature type="repeat" description="TPR" evidence="1">
    <location>
        <begin position="246"/>
        <end position="279"/>
    </location>
</feature>
<evidence type="ECO:0000313" key="3">
    <source>
        <dbReference type="Proteomes" id="UP001456513"/>
    </source>
</evidence>
<dbReference type="InterPro" id="IPR011990">
    <property type="entry name" value="TPR-like_helical_dom_sf"/>
</dbReference>
<dbReference type="Pfam" id="PF14938">
    <property type="entry name" value="SNAP"/>
    <property type="match status" value="1"/>
</dbReference>
<accession>A0ABU9CTL8</accession>
<comment type="caution">
    <text evidence="2">The sequence shown here is derived from an EMBL/GenBank/DDBJ whole genome shotgun (WGS) entry which is preliminary data.</text>
</comment>
<reference evidence="2 3" key="1">
    <citation type="submission" date="2024-03" db="EMBL/GenBank/DDBJ databases">
        <title>Rhodococcus navarretei sp. nov. and Pseudarthrobacter quantumdoti sp. nov., two new species with the ability to biosynthesize Quantum Dots isolated from soil samples at Union Glacier, Antarctica.</title>
        <authorList>
            <person name="Vargas M."/>
        </authorList>
    </citation>
    <scope>NUCLEOTIDE SEQUENCE [LARGE SCALE GENOMIC DNA]</scope>
    <source>
        <strain evidence="2 3">EXRC-4A-4</strain>
    </source>
</reference>
<protein>
    <submittedName>
        <fullName evidence="2">Tetratricopeptide repeat protein</fullName>
    </submittedName>
</protein>
<dbReference type="Pfam" id="PF13374">
    <property type="entry name" value="TPR_10"/>
    <property type="match status" value="2"/>
</dbReference>
<dbReference type="EMBL" id="JBBPCN010000001">
    <property type="protein sequence ID" value="MEK8070749.1"/>
    <property type="molecule type" value="Genomic_DNA"/>
</dbReference>
<dbReference type="Gene3D" id="1.25.40.10">
    <property type="entry name" value="Tetratricopeptide repeat domain"/>
    <property type="match status" value="4"/>
</dbReference>
<dbReference type="InterPro" id="IPR019734">
    <property type="entry name" value="TPR_rpt"/>
</dbReference>
<dbReference type="PROSITE" id="PS50005">
    <property type="entry name" value="TPR"/>
    <property type="match status" value="1"/>
</dbReference>
<keyword evidence="1" id="KW-0802">TPR repeat</keyword>
<keyword evidence="3" id="KW-1185">Reference proteome</keyword>
<dbReference type="Pfam" id="PF13424">
    <property type="entry name" value="TPR_12"/>
    <property type="match status" value="1"/>
</dbReference>
<dbReference type="Proteomes" id="UP001456513">
    <property type="component" value="Unassembled WGS sequence"/>
</dbReference>
<evidence type="ECO:0000256" key="1">
    <source>
        <dbReference type="PROSITE-ProRule" id="PRU00339"/>
    </source>
</evidence>
<dbReference type="InterPro" id="IPR024812">
    <property type="entry name" value="TPR_24"/>
</dbReference>
<proteinExistence type="predicted"/>
<evidence type="ECO:0000313" key="2">
    <source>
        <dbReference type="EMBL" id="MEK8070749.1"/>
    </source>
</evidence>
<organism evidence="2 3">
    <name type="scientific">Rhodococcus navarretei</name>
    <dbReference type="NCBI Taxonomy" id="3128981"/>
    <lineage>
        <taxon>Bacteria</taxon>
        <taxon>Bacillati</taxon>
        <taxon>Actinomycetota</taxon>
        <taxon>Actinomycetes</taxon>
        <taxon>Mycobacteriales</taxon>
        <taxon>Nocardiaceae</taxon>
        <taxon>Rhodococcus</taxon>
    </lineage>
</organism>
<gene>
    <name evidence="2" type="ORF">AABD04_07805</name>
</gene>
<dbReference type="SMART" id="SM00028">
    <property type="entry name" value="TPR"/>
    <property type="match status" value="9"/>
</dbReference>